<keyword evidence="2 7" id="KW-0812">Transmembrane</keyword>
<dbReference type="AlphaFoldDB" id="A0A2P5HPB8"/>
<dbReference type="GO" id="GO:0016301">
    <property type="term" value="F:kinase activity"/>
    <property type="evidence" value="ECO:0007669"/>
    <property type="project" value="UniProtKB-KW"/>
</dbReference>
<feature type="repeat" description="ANK" evidence="5">
    <location>
        <begin position="56"/>
        <end position="88"/>
    </location>
</feature>
<evidence type="ECO:0000256" key="7">
    <source>
        <dbReference type="SAM" id="Phobius"/>
    </source>
</evidence>
<dbReference type="PROSITE" id="PS50088">
    <property type="entry name" value="ANK_REPEAT"/>
    <property type="match status" value="7"/>
</dbReference>
<dbReference type="Gene3D" id="1.25.40.20">
    <property type="entry name" value="Ankyrin repeat-containing domain"/>
    <property type="match status" value="4"/>
</dbReference>
<dbReference type="InParanoid" id="A0A2P5HPB8"/>
<protein>
    <submittedName>
        <fullName evidence="8">Ankyrin repeat and protein kinase domain-containing protein 1</fullName>
    </submittedName>
</protein>
<proteinExistence type="predicted"/>
<feature type="transmembrane region" description="Helical" evidence="7">
    <location>
        <begin position="920"/>
        <end position="943"/>
    </location>
</feature>
<evidence type="ECO:0000313" key="8">
    <source>
        <dbReference type="EMBL" id="POS72065.1"/>
    </source>
</evidence>
<keyword evidence="8" id="KW-0418">Kinase</keyword>
<dbReference type="EMBL" id="MAVT02001094">
    <property type="protein sequence ID" value="POS72065.1"/>
    <property type="molecule type" value="Genomic_DNA"/>
</dbReference>
<accession>A0A2P5HPB8</accession>
<dbReference type="PANTHER" id="PTHR24118">
    <property type="entry name" value="POTE ANKYRIN DOMAIN"/>
    <property type="match status" value="1"/>
</dbReference>
<gene>
    <name evidence="8" type="ORF">DHEL01_v209544</name>
</gene>
<evidence type="ECO:0000256" key="1">
    <source>
        <dbReference type="ARBA" id="ARBA00004141"/>
    </source>
</evidence>
<feature type="repeat" description="ANK" evidence="5">
    <location>
        <begin position="122"/>
        <end position="154"/>
    </location>
</feature>
<feature type="repeat" description="ANK" evidence="5">
    <location>
        <begin position="267"/>
        <end position="299"/>
    </location>
</feature>
<feature type="region of interest" description="Disordered" evidence="6">
    <location>
        <begin position="1025"/>
        <end position="1051"/>
    </location>
</feature>
<evidence type="ECO:0000256" key="4">
    <source>
        <dbReference type="ARBA" id="ARBA00023136"/>
    </source>
</evidence>
<dbReference type="SUPFAM" id="SSF48403">
    <property type="entry name" value="Ankyrin repeat"/>
    <property type="match status" value="1"/>
</dbReference>
<comment type="subcellular location">
    <subcellularLocation>
        <location evidence="1">Membrane</location>
        <topology evidence="1">Multi-pass membrane protein</topology>
    </subcellularLocation>
</comment>
<evidence type="ECO:0000313" key="9">
    <source>
        <dbReference type="Proteomes" id="UP000094444"/>
    </source>
</evidence>
<dbReference type="Proteomes" id="UP000094444">
    <property type="component" value="Unassembled WGS sequence"/>
</dbReference>
<dbReference type="InterPro" id="IPR002523">
    <property type="entry name" value="MgTranspt_CorA/ZnTranspt_ZntB"/>
</dbReference>
<dbReference type="Pfam" id="PF12796">
    <property type="entry name" value="Ank_2"/>
    <property type="match status" value="2"/>
</dbReference>
<evidence type="ECO:0000256" key="2">
    <source>
        <dbReference type="ARBA" id="ARBA00022692"/>
    </source>
</evidence>
<dbReference type="GO" id="GO:0016020">
    <property type="term" value="C:membrane"/>
    <property type="evidence" value="ECO:0007669"/>
    <property type="project" value="UniProtKB-SubCell"/>
</dbReference>
<dbReference type="PRINTS" id="PR01415">
    <property type="entry name" value="ANKYRIN"/>
</dbReference>
<feature type="compositionally biased region" description="Polar residues" evidence="6">
    <location>
        <begin position="1"/>
        <end position="21"/>
    </location>
</feature>
<dbReference type="Pfam" id="PF01544">
    <property type="entry name" value="CorA"/>
    <property type="match status" value="1"/>
</dbReference>
<feature type="transmembrane region" description="Helical" evidence="7">
    <location>
        <begin position="884"/>
        <end position="908"/>
    </location>
</feature>
<dbReference type="SUPFAM" id="SSF144083">
    <property type="entry name" value="Magnesium transport protein CorA, transmembrane region"/>
    <property type="match status" value="1"/>
</dbReference>
<feature type="compositionally biased region" description="Basic and acidic residues" evidence="6">
    <location>
        <begin position="1033"/>
        <end position="1051"/>
    </location>
</feature>
<dbReference type="OrthoDB" id="341259at2759"/>
<dbReference type="SMART" id="SM00248">
    <property type="entry name" value="ANK"/>
    <property type="match status" value="9"/>
</dbReference>
<evidence type="ECO:0000256" key="3">
    <source>
        <dbReference type="ARBA" id="ARBA00022989"/>
    </source>
</evidence>
<sequence>MTTNKSSQVSNASTVSTQTSQIHRDLLAASARGNEDKVRSVLKEGSPWSSSKDQTALRKALQKASARNNLNIIDLLLRKGAEVDAQTEDEFPALFRAAQTGHTAVLVELLSQRPDLEARDRNGQTPLFVASVRGYADIVELLIARGAAVDAQEKDGRTPLLALAADKSSAAAWNNGVSEVVRLLVSHGANVNFKDKIGRTPLLWAATNGHYHLVRTLLETGADVSAANNRGRTALHLAVDSTDTTHIGEIMNLLLEYQADACATSDGGWTPLHNAAQKGLAGVVERLLEAGASVNATLSNGMTALHWASFNGLEEVVNALISDEAADLSIKDGFGRAPWLCAAEKGHYQLIELLSPVRNSNRLPRVVQDACKAFTATVVEFKDFGETQRKFRHSVYDVLYGWNQKNGRPKVPVWTNTAGAQNDFKWIHLPTNNLAWVETLLIKWFIESGCRDLEGYKALTKCFEQEHRGPLPHANFMRPYCQRISNLHPSEEPNFDADLLDIRPSPVRRSESNLSQMTITQRVPGGDGKIVLFMPYLHYETDEGRQKMTDAIKLVGAADETSSTSSSPNLLLLQAYLRGKTKIHPRRTLDQFFYHGLDTSARDRDQVVYRYCESQGQQRKIFMVDQLWLFVLSKDLVVTCFPGRWDHQTRDPLNVLDGIMEEMNAKTRPAVRSAYDLAILISSRCSGMFSRHRSDDQNYHFLDMFESSVGRVTEELTQLFHSFEEASTQSRQWLRPKRRHQILKSSKDETKSFDPLLDIRAETSLLTEVRDIRDELNILTMVINSQLFTLGDFRNCLIDELSNDRYGSNKKVSSFVMDIRKRMLDQERRLKVHKRDIDGMDEQSERLYKSLRDLLDLKQKHSNALEARFSSEQALAAAKEGQTVMVFTIVTIIFMPMSFIAAYFGISIDSFADGLPDTYVATWTFGGGLAISVVFILMAFTVVDITKAMETFYSFTKRRLNTDATQPQQGLETQPLYRDVTTTKSGSNQTVVYNGDADDAGSPGKIYREQSKASGVSVMTRTMSHISSWQGTPKDDVEKQAGRARDAYLYP</sequence>
<dbReference type="PANTHER" id="PTHR24118:SF99">
    <property type="entry name" value="POTE ANKYRIN DOMAIN FAMILY MEMBER 3C-RELATED"/>
    <property type="match status" value="1"/>
</dbReference>
<evidence type="ECO:0000256" key="6">
    <source>
        <dbReference type="SAM" id="MobiDB-lite"/>
    </source>
</evidence>
<dbReference type="PROSITE" id="PS50297">
    <property type="entry name" value="ANK_REP_REGION"/>
    <property type="match status" value="5"/>
</dbReference>
<feature type="repeat" description="ANK" evidence="5">
    <location>
        <begin position="300"/>
        <end position="333"/>
    </location>
</feature>
<evidence type="ECO:0000256" key="5">
    <source>
        <dbReference type="PROSITE-ProRule" id="PRU00023"/>
    </source>
</evidence>
<dbReference type="STRING" id="158607.A0A2P5HPB8"/>
<keyword evidence="8" id="KW-0808">Transferase</keyword>
<dbReference type="GO" id="GO:0046873">
    <property type="term" value="F:metal ion transmembrane transporter activity"/>
    <property type="evidence" value="ECO:0007669"/>
    <property type="project" value="InterPro"/>
</dbReference>
<keyword evidence="3 7" id="KW-1133">Transmembrane helix</keyword>
<keyword evidence="9" id="KW-1185">Reference proteome</keyword>
<feature type="compositionally biased region" description="Basic and acidic residues" evidence="6">
    <location>
        <begin position="33"/>
        <end position="42"/>
    </location>
</feature>
<feature type="repeat" description="ANK" evidence="5">
    <location>
        <begin position="197"/>
        <end position="229"/>
    </location>
</feature>
<dbReference type="InterPro" id="IPR036770">
    <property type="entry name" value="Ankyrin_rpt-contain_sf"/>
</dbReference>
<feature type="repeat" description="ANK" evidence="5">
    <location>
        <begin position="230"/>
        <end position="266"/>
    </location>
</feature>
<dbReference type="InterPro" id="IPR002110">
    <property type="entry name" value="Ankyrin_rpt"/>
</dbReference>
<keyword evidence="4 7" id="KW-0472">Membrane</keyword>
<comment type="caution">
    <text evidence="8">The sequence shown here is derived from an EMBL/GenBank/DDBJ whole genome shotgun (WGS) entry which is preliminary data.</text>
</comment>
<feature type="region of interest" description="Disordered" evidence="6">
    <location>
        <begin position="1"/>
        <end position="54"/>
    </location>
</feature>
<organism evidence="8 9">
    <name type="scientific">Diaporthe helianthi</name>
    <dbReference type="NCBI Taxonomy" id="158607"/>
    <lineage>
        <taxon>Eukaryota</taxon>
        <taxon>Fungi</taxon>
        <taxon>Dikarya</taxon>
        <taxon>Ascomycota</taxon>
        <taxon>Pezizomycotina</taxon>
        <taxon>Sordariomycetes</taxon>
        <taxon>Sordariomycetidae</taxon>
        <taxon>Diaporthales</taxon>
        <taxon>Diaporthaceae</taxon>
        <taxon>Diaporthe</taxon>
    </lineage>
</organism>
<dbReference type="Gene3D" id="1.20.58.340">
    <property type="entry name" value="Magnesium transport protein CorA, transmembrane region"/>
    <property type="match status" value="1"/>
</dbReference>
<dbReference type="InterPro" id="IPR045863">
    <property type="entry name" value="CorA_TM1_TM2"/>
</dbReference>
<name>A0A2P5HPB8_DIAHE</name>
<dbReference type="Pfam" id="PF00023">
    <property type="entry name" value="Ank"/>
    <property type="match status" value="2"/>
</dbReference>
<feature type="repeat" description="ANK" evidence="5">
    <location>
        <begin position="155"/>
        <end position="196"/>
    </location>
</feature>
<keyword evidence="5" id="KW-0040">ANK repeat</keyword>
<reference evidence="8" key="1">
    <citation type="submission" date="2017-09" db="EMBL/GenBank/DDBJ databases">
        <title>Polyketide synthases of a Diaporthe helianthi virulent isolate.</title>
        <authorList>
            <person name="Baroncelli R."/>
        </authorList>
    </citation>
    <scope>NUCLEOTIDE SEQUENCE [LARGE SCALE GENOMIC DNA]</scope>
    <source>
        <strain evidence="8">7/96</strain>
    </source>
</reference>